<evidence type="ECO:0000313" key="2">
    <source>
        <dbReference type="EMBL" id="MBA0715809.1"/>
    </source>
</evidence>
<evidence type="ECO:0000313" key="3">
    <source>
        <dbReference type="Proteomes" id="UP000593574"/>
    </source>
</evidence>
<gene>
    <name evidence="2" type="ORF">Golax_014690</name>
</gene>
<dbReference type="Proteomes" id="UP000593574">
    <property type="component" value="Unassembled WGS sequence"/>
</dbReference>
<feature type="non-terminal residue" evidence="2">
    <location>
        <position position="1"/>
    </location>
</feature>
<comment type="caution">
    <text evidence="2">The sequence shown here is derived from an EMBL/GenBank/DDBJ whole genome shotgun (WGS) entry which is preliminary data.</text>
</comment>
<sequence length="292" mass="33924">DGDQKRTHSIFSVTSVQLHWRTLVYNLVYRSMGMSLRGTTVSADWSATCEQLLGKVPNKFKGSQIEMGWLENNFEHIEAFTSDVEKEQFVRAFILRLIGNPKIQECVLDELLANRSIWHVKVPLMNFAMTTFHKKHIEIWQHMYGYLSTREPFFMPKLVTSSDYMDWFRNHGKPYLLLVSEKSRQRRRRRPIQGPINPRSGGDAVRDRHLLHMHTRTRLPGNLQSQLSTEEEDEVSDQPRRAREDKVRGNMLVPQAFVIRPLLLQYPIEAPSTAWLQNLVRSALAPDAIATT</sequence>
<organism evidence="2 3">
    <name type="scientific">Gossypium laxum</name>
    <dbReference type="NCBI Taxonomy" id="34288"/>
    <lineage>
        <taxon>Eukaryota</taxon>
        <taxon>Viridiplantae</taxon>
        <taxon>Streptophyta</taxon>
        <taxon>Embryophyta</taxon>
        <taxon>Tracheophyta</taxon>
        <taxon>Spermatophyta</taxon>
        <taxon>Magnoliopsida</taxon>
        <taxon>eudicotyledons</taxon>
        <taxon>Gunneridae</taxon>
        <taxon>Pentapetalae</taxon>
        <taxon>rosids</taxon>
        <taxon>malvids</taxon>
        <taxon>Malvales</taxon>
        <taxon>Malvaceae</taxon>
        <taxon>Malvoideae</taxon>
        <taxon>Gossypium</taxon>
    </lineage>
</organism>
<proteinExistence type="predicted"/>
<evidence type="ECO:0000256" key="1">
    <source>
        <dbReference type="SAM" id="MobiDB-lite"/>
    </source>
</evidence>
<protein>
    <submittedName>
        <fullName evidence="2">Uncharacterized protein</fullName>
    </submittedName>
</protein>
<name>A0A7J8ZX02_9ROSI</name>
<reference evidence="2 3" key="1">
    <citation type="journal article" date="2019" name="Genome Biol. Evol.">
        <title>Insights into the evolution of the New World diploid cottons (Gossypium, subgenus Houzingenia) based on genome sequencing.</title>
        <authorList>
            <person name="Grover C.E."/>
            <person name="Arick M.A. 2nd"/>
            <person name="Thrash A."/>
            <person name="Conover J.L."/>
            <person name="Sanders W.S."/>
            <person name="Peterson D.G."/>
            <person name="Frelichowski J.E."/>
            <person name="Scheffler J.A."/>
            <person name="Scheffler B.E."/>
            <person name="Wendel J.F."/>
        </authorList>
    </citation>
    <scope>NUCLEOTIDE SEQUENCE [LARGE SCALE GENOMIC DNA]</scope>
    <source>
        <strain evidence="2">4</strain>
        <tissue evidence="2">Leaf</tissue>
    </source>
</reference>
<dbReference type="EMBL" id="JABEZV010000007">
    <property type="protein sequence ID" value="MBA0715809.1"/>
    <property type="molecule type" value="Genomic_DNA"/>
</dbReference>
<feature type="region of interest" description="Disordered" evidence="1">
    <location>
        <begin position="216"/>
        <end position="244"/>
    </location>
</feature>
<feature type="non-terminal residue" evidence="2">
    <location>
        <position position="292"/>
    </location>
</feature>
<dbReference type="AlphaFoldDB" id="A0A7J8ZX02"/>
<feature type="region of interest" description="Disordered" evidence="1">
    <location>
        <begin position="186"/>
        <end position="205"/>
    </location>
</feature>
<keyword evidence="3" id="KW-1185">Reference proteome</keyword>
<accession>A0A7J8ZX02</accession>